<evidence type="ECO:0000256" key="4">
    <source>
        <dbReference type="ARBA" id="ARBA00023136"/>
    </source>
</evidence>
<reference evidence="7" key="1">
    <citation type="journal article" date="2019" name="Int. J. Syst. Evol. Microbiol.">
        <title>The Global Catalogue of Microorganisms (GCM) 10K type strain sequencing project: providing services to taxonomists for standard genome sequencing and annotation.</title>
        <authorList>
            <consortium name="The Broad Institute Genomics Platform"/>
            <consortium name="The Broad Institute Genome Sequencing Center for Infectious Disease"/>
            <person name="Wu L."/>
            <person name="Ma J."/>
        </authorList>
    </citation>
    <scope>NUCLEOTIDE SEQUENCE [LARGE SCALE GENOMIC DNA]</scope>
    <source>
        <strain evidence="7">KCTC 42423</strain>
    </source>
</reference>
<keyword evidence="2 5" id="KW-0812">Transmembrane</keyword>
<organism evidence="6 7">
    <name type="scientific">Aquimarina hainanensis</name>
    <dbReference type="NCBI Taxonomy" id="1578017"/>
    <lineage>
        <taxon>Bacteria</taxon>
        <taxon>Pseudomonadati</taxon>
        <taxon>Bacteroidota</taxon>
        <taxon>Flavobacteriia</taxon>
        <taxon>Flavobacteriales</taxon>
        <taxon>Flavobacteriaceae</taxon>
        <taxon>Aquimarina</taxon>
    </lineage>
</organism>
<evidence type="ECO:0000313" key="7">
    <source>
        <dbReference type="Proteomes" id="UP001597459"/>
    </source>
</evidence>
<dbReference type="RefSeq" id="WP_368660057.1">
    <property type="nucleotide sequence ID" value="NZ_JBHULX010000017.1"/>
</dbReference>
<feature type="transmembrane region" description="Helical" evidence="5">
    <location>
        <begin position="39"/>
        <end position="62"/>
    </location>
</feature>
<dbReference type="InterPro" id="IPR032808">
    <property type="entry name" value="DoxX"/>
</dbReference>
<dbReference type="EMBL" id="JBHULX010000017">
    <property type="protein sequence ID" value="MFD2591176.1"/>
    <property type="molecule type" value="Genomic_DNA"/>
</dbReference>
<proteinExistence type="predicted"/>
<protein>
    <submittedName>
        <fullName evidence="6">DoxX family protein</fullName>
    </submittedName>
</protein>
<feature type="transmembrane region" description="Helical" evidence="5">
    <location>
        <begin position="113"/>
        <end position="129"/>
    </location>
</feature>
<evidence type="ECO:0000256" key="1">
    <source>
        <dbReference type="ARBA" id="ARBA00004141"/>
    </source>
</evidence>
<keyword evidence="4 5" id="KW-0472">Membrane</keyword>
<evidence type="ECO:0000256" key="5">
    <source>
        <dbReference type="SAM" id="Phobius"/>
    </source>
</evidence>
<feature type="transmembrane region" description="Helical" evidence="5">
    <location>
        <begin position="135"/>
        <end position="152"/>
    </location>
</feature>
<name>A0ABW5N7K2_9FLAO</name>
<gene>
    <name evidence="6" type="ORF">ACFSTE_10095</name>
</gene>
<feature type="transmembrane region" description="Helical" evidence="5">
    <location>
        <begin position="82"/>
        <end position="106"/>
    </location>
</feature>
<comment type="caution">
    <text evidence="6">The sequence shown here is derived from an EMBL/GenBank/DDBJ whole genome shotgun (WGS) entry which is preliminary data.</text>
</comment>
<keyword evidence="3 5" id="KW-1133">Transmembrane helix</keyword>
<evidence type="ECO:0000256" key="2">
    <source>
        <dbReference type="ARBA" id="ARBA00022692"/>
    </source>
</evidence>
<dbReference type="Pfam" id="PF07681">
    <property type="entry name" value="DoxX"/>
    <property type="match status" value="1"/>
</dbReference>
<dbReference type="Proteomes" id="UP001597459">
    <property type="component" value="Unassembled WGS sequence"/>
</dbReference>
<evidence type="ECO:0000313" key="6">
    <source>
        <dbReference type="EMBL" id="MFD2591176.1"/>
    </source>
</evidence>
<evidence type="ECO:0000256" key="3">
    <source>
        <dbReference type="ARBA" id="ARBA00022989"/>
    </source>
</evidence>
<comment type="subcellular location">
    <subcellularLocation>
        <location evidence="1">Membrane</location>
        <topology evidence="1">Multi-pass membrane protein</topology>
    </subcellularLocation>
</comment>
<keyword evidence="7" id="KW-1185">Reference proteome</keyword>
<sequence>MVFPFFVQVICVIIQENTRNKYRHLHREILERYFLKIRVYLYTIIRVLFGVLLVFHGIYNVIKYTAFLELMEKSFRVSNVFGLGFVEAFVSLIPFIQFGFGLFLILGFFTRNVLIFAVLLHAFFMIFLLETGVENIALIQLMFLIISVGLLFKNHYNLNSMDYTRDMFMTL</sequence>
<accession>A0ABW5N7K2</accession>